<reference evidence="8" key="2">
    <citation type="journal article" date="2017" name="Genome Announc.">
        <title>Genome sequences of Cyberlindnera fabianii 65, Pichia kudriavzevii 129, and Saccharomyces cerevisiae 131 isolated from fermented masau fruits in Zimbabwe.</title>
        <authorList>
            <person name="van Rijswijck I.M.H."/>
            <person name="Derks M.F.L."/>
            <person name="Abee T."/>
            <person name="de Ridder D."/>
            <person name="Smid E.J."/>
        </authorList>
    </citation>
    <scope>NUCLEOTIDE SEQUENCE [LARGE SCALE GENOMIC DNA]</scope>
    <source>
        <strain evidence="8">65</strain>
    </source>
</reference>
<comment type="similarity">
    <text evidence="1">Belongs to the eukaryotic ribosomal protein eL28 family.</text>
</comment>
<dbReference type="InterPro" id="IPR029004">
    <property type="entry name" value="Ribosomal_eL28/Mak16"/>
</dbReference>
<feature type="compositionally biased region" description="Polar residues" evidence="4">
    <location>
        <begin position="165"/>
        <end position="183"/>
    </location>
</feature>
<dbReference type="GO" id="GO:0006412">
    <property type="term" value="P:translation"/>
    <property type="evidence" value="ECO:0007669"/>
    <property type="project" value="InterPro"/>
</dbReference>
<evidence type="ECO:0000313" key="8">
    <source>
        <dbReference type="Proteomes" id="UP000189513"/>
    </source>
</evidence>
<keyword evidence="3" id="KW-0687">Ribonucleoprotein</keyword>
<dbReference type="InterPro" id="IPR002672">
    <property type="entry name" value="Ribosomal_eL28"/>
</dbReference>
<dbReference type="Pfam" id="PF01778">
    <property type="entry name" value="Ribosomal_L28e"/>
    <property type="match status" value="1"/>
</dbReference>
<gene>
    <name evidence="7" type="ORF">BON22_1124</name>
    <name evidence="6" type="ORF">CYFA0S_18e01310g</name>
</gene>
<feature type="region of interest" description="Disordered" evidence="4">
    <location>
        <begin position="1"/>
        <end position="25"/>
    </location>
</feature>
<sequence>MNYSIQPPPGWKIHAHTHNNRQDNNEHTESFGLLIELEVLGVTPSTTNAPPPPTNDFIWAVTSKQSSFLVKRSNVVLSRDPLNVSGKNTKTSSGLVNEKAIGVSQENGKIVLRTKITKNANKPAKNVSTVAFNQYKSPRKVALAVSNSAKGYRDDLRAVAVRRASQYSRSNTTRKTYAPSTRA</sequence>
<evidence type="ECO:0000259" key="5">
    <source>
        <dbReference type="Pfam" id="PF01778"/>
    </source>
</evidence>
<dbReference type="STRING" id="36022.A0A061B6B3"/>
<keyword evidence="8" id="KW-1185">Reference proteome</keyword>
<dbReference type="GO" id="GO:1990904">
    <property type="term" value="C:ribonucleoprotein complex"/>
    <property type="evidence" value="ECO:0007669"/>
    <property type="project" value="UniProtKB-KW"/>
</dbReference>
<dbReference type="OrthoDB" id="338850at2759"/>
<dbReference type="PANTHER" id="PTHR10544">
    <property type="entry name" value="60S RIBOSOMAL PROTEIN L28"/>
    <property type="match status" value="1"/>
</dbReference>
<dbReference type="OMA" id="FNNNGSW"/>
<dbReference type="GO" id="GO:0005840">
    <property type="term" value="C:ribosome"/>
    <property type="evidence" value="ECO:0007669"/>
    <property type="project" value="UniProtKB-KW"/>
</dbReference>
<feature type="region of interest" description="Disordered" evidence="4">
    <location>
        <begin position="163"/>
        <end position="183"/>
    </location>
</feature>
<dbReference type="Gene3D" id="3.30.390.110">
    <property type="match status" value="1"/>
</dbReference>
<dbReference type="AlphaFoldDB" id="A0A061B6B3"/>
<name>A0A061B6B3_CYBFA</name>
<evidence type="ECO:0000313" key="6">
    <source>
        <dbReference type="EMBL" id="CDR45414.1"/>
    </source>
</evidence>
<reference evidence="6" key="1">
    <citation type="journal article" date="2014" name="Genome Announc.">
        <title>Genome sequence of the yeast Cyberlindnera fabianii (Hansenula fabianii).</title>
        <authorList>
            <person name="Freel K.C."/>
            <person name="Sarilar V."/>
            <person name="Neuveglise C."/>
            <person name="Devillers H."/>
            <person name="Friedrich A."/>
            <person name="Schacherer J."/>
        </authorList>
    </citation>
    <scope>NUCLEOTIDE SEQUENCE</scope>
    <source>
        <strain evidence="6">YJS4271</strain>
    </source>
</reference>
<evidence type="ECO:0000256" key="2">
    <source>
        <dbReference type="ARBA" id="ARBA00022980"/>
    </source>
</evidence>
<dbReference type="Proteomes" id="UP000189513">
    <property type="component" value="Unassembled WGS sequence"/>
</dbReference>
<feature type="domain" description="Ribosomal eL28/Mak16" evidence="5">
    <location>
        <begin position="58"/>
        <end position="170"/>
    </location>
</feature>
<evidence type="ECO:0000313" key="7">
    <source>
        <dbReference type="EMBL" id="ONH68754.1"/>
    </source>
</evidence>
<dbReference type="VEuPathDB" id="FungiDB:BON22_1124"/>
<evidence type="ECO:0000256" key="4">
    <source>
        <dbReference type="SAM" id="MobiDB-lite"/>
    </source>
</evidence>
<reference evidence="7" key="3">
    <citation type="submission" date="2017-01" db="EMBL/GenBank/DDBJ databases">
        <authorList>
            <person name="Mah S.A."/>
            <person name="Swanson W.J."/>
            <person name="Moy G.W."/>
            <person name="Vacquier V.D."/>
        </authorList>
    </citation>
    <scope>NUCLEOTIDE SEQUENCE [LARGE SCALE GENOMIC DNA]</scope>
    <source>
        <strain evidence="7">65</strain>
    </source>
</reference>
<proteinExistence type="inferred from homology"/>
<keyword evidence="2" id="KW-0689">Ribosomal protein</keyword>
<dbReference type="EMBL" id="MPUK01000002">
    <property type="protein sequence ID" value="ONH68754.1"/>
    <property type="molecule type" value="Genomic_DNA"/>
</dbReference>
<protein>
    <submittedName>
        <fullName evidence="6">CYFA0S18e01310g1_1</fullName>
    </submittedName>
</protein>
<dbReference type="EMBL" id="LK052903">
    <property type="protein sequence ID" value="CDR45414.1"/>
    <property type="molecule type" value="Genomic_DNA"/>
</dbReference>
<evidence type="ECO:0000256" key="1">
    <source>
        <dbReference type="ARBA" id="ARBA00007926"/>
    </source>
</evidence>
<feature type="compositionally biased region" description="Pro residues" evidence="4">
    <location>
        <begin position="1"/>
        <end position="10"/>
    </location>
</feature>
<organism evidence="6">
    <name type="scientific">Cyberlindnera fabianii</name>
    <name type="common">Yeast</name>
    <name type="synonym">Hansenula fabianii</name>
    <dbReference type="NCBI Taxonomy" id="36022"/>
    <lineage>
        <taxon>Eukaryota</taxon>
        <taxon>Fungi</taxon>
        <taxon>Dikarya</taxon>
        <taxon>Ascomycota</taxon>
        <taxon>Saccharomycotina</taxon>
        <taxon>Saccharomycetes</taxon>
        <taxon>Phaffomycetales</taxon>
        <taxon>Phaffomycetaceae</taxon>
        <taxon>Cyberlindnera</taxon>
    </lineage>
</organism>
<accession>A0A061B6B3</accession>
<dbReference type="GO" id="GO:0003735">
    <property type="term" value="F:structural constituent of ribosome"/>
    <property type="evidence" value="ECO:0007669"/>
    <property type="project" value="InterPro"/>
</dbReference>
<evidence type="ECO:0000256" key="3">
    <source>
        <dbReference type="ARBA" id="ARBA00023274"/>
    </source>
</evidence>